<evidence type="ECO:0000313" key="2">
    <source>
        <dbReference type="Proteomes" id="UP000291097"/>
    </source>
</evidence>
<sequence>MSFFKKLFDVFVYCAKFWRFKVVKLLNKGIWEPL</sequence>
<comment type="caution">
    <text evidence="1">The sequence shown here is derived from an EMBL/GenBank/DDBJ whole genome shotgun (WGS) entry which is preliminary data.</text>
</comment>
<protein>
    <submittedName>
        <fullName evidence="1">Uncharacterized protein</fullName>
    </submittedName>
</protein>
<reference evidence="1 2" key="1">
    <citation type="submission" date="2019-02" db="EMBL/GenBank/DDBJ databases">
        <title>Genomic Encyclopedia of Archaeal and Bacterial Type Strains, Phase II (KMG-II): from individual species to whole genera.</title>
        <authorList>
            <person name="Goeker M."/>
        </authorList>
    </citation>
    <scope>NUCLEOTIDE SEQUENCE [LARGE SCALE GENOMIC DNA]</scope>
    <source>
        <strain evidence="1 2">DSM 18328</strain>
    </source>
</reference>
<dbReference type="AlphaFoldDB" id="A0A482Y5Y9"/>
<gene>
    <name evidence="1" type="ORF">BDK88_4259</name>
</gene>
<accession>A0A482Y5Y9</accession>
<dbReference type="EMBL" id="SHMP01000010">
    <property type="protein sequence ID" value="RZV05235.1"/>
    <property type="molecule type" value="Genomic_DNA"/>
</dbReference>
<evidence type="ECO:0000313" key="1">
    <source>
        <dbReference type="EMBL" id="RZV05235.1"/>
    </source>
</evidence>
<dbReference type="Proteomes" id="UP000291097">
    <property type="component" value="Unassembled WGS sequence"/>
</dbReference>
<proteinExistence type="predicted"/>
<name>A0A482Y5Y9_9EURY</name>
<organism evidence="1 2">
    <name type="scientific">Natrinema hispanicum</name>
    <dbReference type="NCBI Taxonomy" id="392421"/>
    <lineage>
        <taxon>Archaea</taxon>
        <taxon>Methanobacteriati</taxon>
        <taxon>Methanobacteriota</taxon>
        <taxon>Stenosarchaea group</taxon>
        <taxon>Halobacteria</taxon>
        <taxon>Halobacteriales</taxon>
        <taxon>Natrialbaceae</taxon>
        <taxon>Natrinema</taxon>
    </lineage>
</organism>